<dbReference type="RefSeq" id="WP_281470489.1">
    <property type="nucleotide sequence ID" value="NZ_CP124537.1"/>
</dbReference>
<organism evidence="2 3">
    <name type="scientific">Fuscovulum ytuae</name>
    <dbReference type="NCBI Taxonomy" id="3042299"/>
    <lineage>
        <taxon>Bacteria</taxon>
        <taxon>Pseudomonadati</taxon>
        <taxon>Pseudomonadota</taxon>
        <taxon>Alphaproteobacteria</taxon>
        <taxon>Rhodobacterales</taxon>
        <taxon>Paracoccaceae</taxon>
        <taxon>Fuscovulum</taxon>
    </lineage>
</organism>
<dbReference type="NCBIfam" id="TIGR02532">
    <property type="entry name" value="IV_pilin_GFxxxE"/>
    <property type="match status" value="1"/>
</dbReference>
<evidence type="ECO:0000313" key="2">
    <source>
        <dbReference type="EMBL" id="WGV18349.1"/>
    </source>
</evidence>
<sequence>MTLPSERRQQQGFGLLEAMIAMAILALVLGAALSGVGFTVGQVAQRAEAAWAAELARSILDDYAATRDPALADGAMGEWRWTLTVRPIGGGLVEAEAVAWRTGGPAREVRLAVLLPEAGP</sequence>
<protein>
    <submittedName>
        <fullName evidence="2">Prepilin-type N-terminal cleavage/methylation domain-containing protein</fullName>
    </submittedName>
</protein>
<keyword evidence="1" id="KW-1133">Transmembrane helix</keyword>
<feature type="transmembrane region" description="Helical" evidence="1">
    <location>
        <begin position="12"/>
        <end position="33"/>
    </location>
</feature>
<evidence type="ECO:0000313" key="3">
    <source>
        <dbReference type="Proteomes" id="UP001230978"/>
    </source>
</evidence>
<keyword evidence="1" id="KW-0812">Transmembrane</keyword>
<name>A0ABY8QCB3_9RHOB</name>
<reference evidence="2 3" key="1">
    <citation type="submission" date="2023-04" db="EMBL/GenBank/DDBJ databases">
        <title>YMD61, complete Genome.</title>
        <authorList>
            <person name="Zhang J."/>
        </authorList>
    </citation>
    <scope>NUCLEOTIDE SEQUENCE [LARGE SCALE GENOMIC DNA]</scope>
    <source>
        <strain evidence="2 3">YMD61</strain>
        <plasmid evidence="2 3">unnamed2</plasmid>
    </source>
</reference>
<dbReference type="Pfam" id="PF07963">
    <property type="entry name" value="N_methyl"/>
    <property type="match status" value="1"/>
</dbReference>
<evidence type="ECO:0000256" key="1">
    <source>
        <dbReference type="SAM" id="Phobius"/>
    </source>
</evidence>
<dbReference type="InterPro" id="IPR012902">
    <property type="entry name" value="N_methyl_site"/>
</dbReference>
<keyword evidence="2" id="KW-0614">Plasmid</keyword>
<proteinExistence type="predicted"/>
<accession>A0ABY8QCB3</accession>
<keyword evidence="1" id="KW-0472">Membrane</keyword>
<dbReference type="Proteomes" id="UP001230978">
    <property type="component" value="Plasmid unnamed2"/>
</dbReference>
<dbReference type="EMBL" id="CP124537">
    <property type="protein sequence ID" value="WGV18349.1"/>
    <property type="molecule type" value="Genomic_DNA"/>
</dbReference>
<gene>
    <name evidence="2" type="ORF">QF092_19890</name>
</gene>
<geneLocation type="plasmid" evidence="2 3">
    <name>unnamed2</name>
</geneLocation>
<keyword evidence="3" id="KW-1185">Reference proteome</keyword>